<organism evidence="3">
    <name type="scientific">Anisakis simplex</name>
    <name type="common">Herring worm</name>
    <dbReference type="NCBI Taxonomy" id="6269"/>
    <lineage>
        <taxon>Eukaryota</taxon>
        <taxon>Metazoa</taxon>
        <taxon>Ecdysozoa</taxon>
        <taxon>Nematoda</taxon>
        <taxon>Chromadorea</taxon>
        <taxon>Rhabditida</taxon>
        <taxon>Spirurina</taxon>
        <taxon>Ascaridomorpha</taxon>
        <taxon>Ascaridoidea</taxon>
        <taxon>Anisakidae</taxon>
        <taxon>Anisakis</taxon>
        <taxon>Anisakis simplex complex</taxon>
    </lineage>
</organism>
<dbReference type="Proteomes" id="UP000267096">
    <property type="component" value="Unassembled WGS sequence"/>
</dbReference>
<gene>
    <name evidence="1" type="ORF">ASIM_LOCUS5689</name>
</gene>
<name>A0A0M3JE58_ANISI</name>
<dbReference type="WBParaSite" id="ASIM_0000590101-mRNA-1">
    <property type="protein sequence ID" value="ASIM_0000590101-mRNA-1"/>
    <property type="gene ID" value="ASIM_0000590101"/>
</dbReference>
<proteinExistence type="predicted"/>
<evidence type="ECO:0000313" key="3">
    <source>
        <dbReference type="WBParaSite" id="ASIM_0000590101-mRNA-1"/>
    </source>
</evidence>
<accession>A0A0M3JE58</accession>
<keyword evidence="2" id="KW-1185">Reference proteome</keyword>
<protein>
    <submittedName>
        <fullName evidence="1 3">Uncharacterized protein</fullName>
    </submittedName>
</protein>
<reference evidence="3" key="1">
    <citation type="submission" date="2017-02" db="UniProtKB">
        <authorList>
            <consortium name="WormBaseParasite"/>
        </authorList>
    </citation>
    <scope>IDENTIFICATION</scope>
</reference>
<evidence type="ECO:0000313" key="2">
    <source>
        <dbReference type="Proteomes" id="UP000267096"/>
    </source>
</evidence>
<reference evidence="1 2" key="2">
    <citation type="submission" date="2018-11" db="EMBL/GenBank/DDBJ databases">
        <authorList>
            <consortium name="Pathogen Informatics"/>
        </authorList>
    </citation>
    <scope>NUCLEOTIDE SEQUENCE [LARGE SCALE GENOMIC DNA]</scope>
</reference>
<dbReference type="EMBL" id="UYRR01011418">
    <property type="protein sequence ID" value="VDK25921.1"/>
    <property type="molecule type" value="Genomic_DNA"/>
</dbReference>
<evidence type="ECO:0000313" key="1">
    <source>
        <dbReference type="EMBL" id="VDK25921.1"/>
    </source>
</evidence>
<dbReference type="AlphaFoldDB" id="A0A0M3JE58"/>
<sequence length="123" mass="13996">MASSITDVYRRNDLQHSCRGGGEGTAGISATHLAAMDRKRAASTELNRSSADKRRYELWPKLFHENVQCHSSGFQRNRVMYFITVSLVPVLQDDERNDRRLICSEKKLISVHSDEKNVDQLSS</sequence>